<evidence type="ECO:0000256" key="5">
    <source>
        <dbReference type="ARBA" id="ARBA00022989"/>
    </source>
</evidence>
<dbReference type="Pfam" id="PF00528">
    <property type="entry name" value="BPD_transp_1"/>
    <property type="match status" value="1"/>
</dbReference>
<sequence length="313" mass="32639">MRAVSFTPRFWVALCFIIAVLVVGVIGPMVVKTSPDAVVGGLYDPPEGFGAKMLGTDNQGQSVLANLVFGTRTSLIVGIIAGGIATGIGLIIGLFAGYLGGTVEDVLMGFTNVVLAIPAIVVVILLSVALPSRGVLILGVVIGITSWPWTARAVRAQATSVRTREHIDVARISGASLPSILLRDVLPYLLSYVVMAFVLQMSGAILTEAALSMLGLGPSGVVSLGIMLHWALVWGSVRVGAYWAFLPPTLMLTMIAFSLLLLQSSLDEVFNPRLRRGRSRAARRAPAVNVGALAEGPAVTGIAPDTETAGGRA</sequence>
<dbReference type="EMBL" id="CP041692">
    <property type="protein sequence ID" value="QDP95566.1"/>
    <property type="molecule type" value="Genomic_DNA"/>
</dbReference>
<dbReference type="CDD" id="cd06261">
    <property type="entry name" value="TM_PBP2"/>
    <property type="match status" value="1"/>
</dbReference>
<dbReference type="InterPro" id="IPR000515">
    <property type="entry name" value="MetI-like"/>
</dbReference>
<dbReference type="PANTHER" id="PTHR43386">
    <property type="entry name" value="OLIGOPEPTIDE TRANSPORT SYSTEM PERMEASE PROTEIN APPC"/>
    <property type="match status" value="1"/>
</dbReference>
<evidence type="ECO:0000256" key="1">
    <source>
        <dbReference type="ARBA" id="ARBA00004651"/>
    </source>
</evidence>
<protein>
    <submittedName>
        <fullName evidence="9">ABC transporter permease</fullName>
    </submittedName>
</protein>
<evidence type="ECO:0000256" key="4">
    <source>
        <dbReference type="ARBA" id="ARBA00022692"/>
    </source>
</evidence>
<evidence type="ECO:0000259" key="8">
    <source>
        <dbReference type="PROSITE" id="PS50928"/>
    </source>
</evidence>
<gene>
    <name evidence="9" type="ORF">FOE78_06270</name>
</gene>
<comment type="subcellular location">
    <subcellularLocation>
        <location evidence="1 7">Cell membrane</location>
        <topology evidence="1 7">Multi-pass membrane protein</topology>
    </subcellularLocation>
</comment>
<feature type="domain" description="ABC transmembrane type-1" evidence="8">
    <location>
        <begin position="71"/>
        <end position="263"/>
    </location>
</feature>
<proteinExistence type="inferred from homology"/>
<feature type="transmembrane region" description="Helical" evidence="7">
    <location>
        <begin position="135"/>
        <end position="154"/>
    </location>
</feature>
<dbReference type="InterPro" id="IPR050366">
    <property type="entry name" value="BP-dependent_transpt_permease"/>
</dbReference>
<feature type="transmembrane region" description="Helical" evidence="7">
    <location>
        <begin position="106"/>
        <end position="129"/>
    </location>
</feature>
<dbReference type="SUPFAM" id="SSF161098">
    <property type="entry name" value="MetI-like"/>
    <property type="match status" value="1"/>
</dbReference>
<evidence type="ECO:0000256" key="2">
    <source>
        <dbReference type="ARBA" id="ARBA00022448"/>
    </source>
</evidence>
<accession>A0A516PWK5</accession>
<feature type="transmembrane region" description="Helical" evidence="7">
    <location>
        <begin position="12"/>
        <end position="31"/>
    </location>
</feature>
<organism evidence="9 10">
    <name type="scientific">Microlunatus elymi</name>
    <dbReference type="NCBI Taxonomy" id="2596828"/>
    <lineage>
        <taxon>Bacteria</taxon>
        <taxon>Bacillati</taxon>
        <taxon>Actinomycetota</taxon>
        <taxon>Actinomycetes</taxon>
        <taxon>Propionibacteriales</taxon>
        <taxon>Propionibacteriaceae</taxon>
        <taxon>Microlunatus</taxon>
    </lineage>
</organism>
<comment type="similarity">
    <text evidence="7">Belongs to the binding-protein-dependent transport system permease family.</text>
</comment>
<keyword evidence="5 7" id="KW-1133">Transmembrane helix</keyword>
<evidence type="ECO:0000313" key="10">
    <source>
        <dbReference type="Proteomes" id="UP000319263"/>
    </source>
</evidence>
<keyword evidence="2 7" id="KW-0813">Transport</keyword>
<evidence type="ECO:0000256" key="7">
    <source>
        <dbReference type="RuleBase" id="RU363032"/>
    </source>
</evidence>
<keyword evidence="4 7" id="KW-0812">Transmembrane</keyword>
<evidence type="ECO:0000256" key="6">
    <source>
        <dbReference type="ARBA" id="ARBA00023136"/>
    </source>
</evidence>
<dbReference type="Proteomes" id="UP000319263">
    <property type="component" value="Chromosome"/>
</dbReference>
<dbReference type="PROSITE" id="PS50928">
    <property type="entry name" value="ABC_TM1"/>
    <property type="match status" value="1"/>
</dbReference>
<evidence type="ECO:0000313" key="9">
    <source>
        <dbReference type="EMBL" id="QDP95566.1"/>
    </source>
</evidence>
<keyword evidence="6 7" id="KW-0472">Membrane</keyword>
<reference evidence="9 10" key="1">
    <citation type="submission" date="2019-07" db="EMBL/GenBank/DDBJ databases">
        <title>Microlunatus dokdonensis sp. nov. isolated from the rhizospheric soil of the wild plant Elymus tsukushiensis.</title>
        <authorList>
            <person name="Ghim S.-Y."/>
            <person name="Hwang Y.-J."/>
            <person name="Son J.-S."/>
            <person name="Shin J.-H."/>
        </authorList>
    </citation>
    <scope>NUCLEOTIDE SEQUENCE [LARGE SCALE GENOMIC DNA]</scope>
    <source>
        <strain evidence="9 10">KUDC0627</strain>
    </source>
</reference>
<feature type="transmembrane region" description="Helical" evidence="7">
    <location>
        <begin position="241"/>
        <end position="262"/>
    </location>
</feature>
<feature type="transmembrane region" description="Helical" evidence="7">
    <location>
        <begin position="75"/>
        <end position="99"/>
    </location>
</feature>
<feature type="transmembrane region" description="Helical" evidence="7">
    <location>
        <begin position="213"/>
        <end position="234"/>
    </location>
</feature>
<dbReference type="InterPro" id="IPR035906">
    <property type="entry name" value="MetI-like_sf"/>
</dbReference>
<dbReference type="PANTHER" id="PTHR43386:SF1">
    <property type="entry name" value="D,D-DIPEPTIDE TRANSPORT SYSTEM PERMEASE PROTEIN DDPC-RELATED"/>
    <property type="match status" value="1"/>
</dbReference>
<keyword evidence="3" id="KW-1003">Cell membrane</keyword>
<name>A0A516PWK5_9ACTN</name>
<feature type="transmembrane region" description="Helical" evidence="7">
    <location>
        <begin position="185"/>
        <end position="207"/>
    </location>
</feature>
<dbReference type="OrthoDB" id="8906042at2"/>
<evidence type="ECO:0000256" key="3">
    <source>
        <dbReference type="ARBA" id="ARBA00022475"/>
    </source>
</evidence>
<dbReference type="Gene3D" id="1.10.3720.10">
    <property type="entry name" value="MetI-like"/>
    <property type="match status" value="1"/>
</dbReference>
<dbReference type="GO" id="GO:0055085">
    <property type="term" value="P:transmembrane transport"/>
    <property type="evidence" value="ECO:0007669"/>
    <property type="project" value="InterPro"/>
</dbReference>
<dbReference type="RefSeq" id="WP_143985534.1">
    <property type="nucleotide sequence ID" value="NZ_CP041692.1"/>
</dbReference>
<keyword evidence="10" id="KW-1185">Reference proteome</keyword>
<dbReference type="GO" id="GO:0005886">
    <property type="term" value="C:plasma membrane"/>
    <property type="evidence" value="ECO:0007669"/>
    <property type="project" value="UniProtKB-SubCell"/>
</dbReference>
<dbReference type="KEGG" id="mik:FOE78_06270"/>
<dbReference type="AlphaFoldDB" id="A0A516PWK5"/>